<dbReference type="SUPFAM" id="SSF53187">
    <property type="entry name" value="Zn-dependent exopeptidases"/>
    <property type="match status" value="1"/>
</dbReference>
<dbReference type="Proteomes" id="UP000186456">
    <property type="component" value="Unassembled WGS sequence"/>
</dbReference>
<keyword evidence="3" id="KW-0732">Signal</keyword>
<gene>
    <name evidence="6" type="ORF">SAMN04487788_3158</name>
</gene>
<sequence>MSTMVRSACAAVLVAALVVTGGSVHAVERPVTRPADVQQQILDRVRAAAAPAARASATAVDEGTSAEATLEPGEGAVLDADAAGVRAEFSGHEADEKLTVRAVALDDGAAVSAASETGGVVAAPPVEIRAHTEAGDDVTQFPASYTLEKDDSSGIEVAKNVRPGVSLQLDVDPDSLTRSGVDLDSLRVVTRESPGDPWQQLPSYYDADAHAVRAESEHLSQFVVIGTPVQTTPVPRIVLDPDDDAGWANSPGPRITELPLNVRLADQMAAMLRERCAADVTLTRGADQRFVSAQTRRAIAASHNPDVTLTVAFGTNQGTAWGNALNGGTQLFSRGGDSDALRESLLSEMRGYTGRPGRVKAPTADFPREEYLGLPGAVVHMEALYMDHNFDRPVIDNGWDSVVNGAFTGVGKYLESKGFSCTNPVTGGWPARPSAAELSRWYQLGYRNWQHYGADPVSFSTGNLVETEHLFSLPSAGGSATDVSLVYNAQDGRLGRVGAGWSFALGGHAQRFDDHSVMVVRGDGASIMFEPDGTGGYIDPRGEGLHLVEAGGGILRMSSRAGETWDFDAADQDGIGEMTRAVDTTGRATTLTYGTPSRTQQFVALTAITDASGQRVRVDSDDAGRITALTLPDGRAWSLGYDGNGDLTRIASPDGGAKTFAYDGSHRIVTMTDALGATYLRNAYDDAGRVVRQWDAAGNERHFAYEAGQTTYTDQEGRIHTYAFDSRSRITKITDPAGGEQSWTYDDDNNVTAFTDAAGRTTSYAYDAAGNVTGVTDAAGNTTAYTYTPKGTVASRTDALGRVTSYGYNDRGALTKTVQADGSVITYGVDGSGNLVRTTLPSGAVFAYEVDGRGNRVASTDPLGRTTRFAYDDGNRLIASTDPLGRVTRYAWDARDKLTAVTDALGRVSRFAYDLNGNLTSATDPAGNATRYTWDALFRIVSATDATGGTTSYTYDKEDGLTGTTDAAGRQTRFVLDVLARPVEAIDSAGRSWKQTFDASGVPVTQADPRGAETKNEVDALGRVTSTKGPTGVAQHTAYDAVGRVSSVADGAGNTTTYEYDALDQVISVIDPTGQRTGYTYNADGQVVGTTDRLGNTTMYERDAAGQLAKITNADGTTSYAYDAAGQLVSVTDPTGRTTTFAYDATGQVTESTDAAGNTTRYEHDVLGNVVAVTDPDGSVTRATWDVAGRRTSVTNALGESTTFTYDTAGQLTSTSDALGHASAYTYEEHGQLATVTDPTGGVTRYAYDELGVLAAVTDARGNQSAYENNALGQPVTVTDPAGGRTRYEYDQRGMTSRVVAPSGVAVSYGYDARGDRTEQASVSDVLRFEYDAEQRLIAASNAHGTTGWTYTPTGQMASQIDQQGRELSYAYDRAGALTQLTVPGGQKIDYERDAAGRVSRMSSPWGSAVYGYDKTGNLTGIDRSNGVSTRYGYDAARQVTAITSTTPPPASPVAGPAVPGAVRTQGLCPVVTNENASGLRASTVDKPGCSTVSSYLGHRSLPSDTGSLPQGATLSLLYGYDAAGNVTEATRTVAAPTSTLPGGIAPAGALPGTSDASTTVLDKLATTFAYDNDNRLTRSTQSIGATDDYAYDQVGNRTGWSHSAATSSSGVLDPVSMVDASGASVPRPPASLATGSVKATDTSFQQTQEFNSLNQLVSATGGPAGAQTYGYDADGHRTSVTGGGSGATYRWNELGQLTGYTDPSGSTQFEYDALSRRVSTSTNGAYGSTNTSTVWNGMQPVQDTSDVAGTTTLIRGVAGELLLEGRTSGSVTWDLLDRLGSAIAQVGDTRLGSSLNNPVQNARDALTDRTARITQVSGGSDWGVPGFSTAGWNASVGHSGERVDPVAGLALFYSRGYDPRSGSWLSRDSWEGVLESPASLNGYAYVEGNPVTSRDLLGYRPLGRYDWADGHSVRPRFTAPGVWSNTGARTQQSSYSPSKTFTGHPLKANVVRPKATSQPTARHSMGSVGLLSPSVPLLSTGAAAAAESAAAAAVAAGLVAAGAATGMLLLSLSGDSSGVGVRRNEAAASPLDASAAADTRSGSGSPNCDPEAFFEYSCPQSNVFKDANSSRAPQEEIKGEAANYDVDELAQFARGHSGDGWANGQARPSLAQIEAALKNGTPFRRPGQDGLVFDFKNTRVIINENNPFKSTGFFKQ</sequence>
<proteinExistence type="predicted"/>
<evidence type="ECO:0000259" key="4">
    <source>
        <dbReference type="Pfam" id="PF20148"/>
    </source>
</evidence>
<dbReference type="NCBIfam" id="TIGR01643">
    <property type="entry name" value="YD_repeat_2x"/>
    <property type="match status" value="25"/>
</dbReference>
<dbReference type="Pfam" id="PF20148">
    <property type="entry name" value="DUF6531"/>
    <property type="match status" value="1"/>
</dbReference>
<dbReference type="PANTHER" id="PTHR32305:SF15">
    <property type="entry name" value="PROTEIN RHSA-RELATED"/>
    <property type="match status" value="1"/>
</dbReference>
<dbReference type="PANTHER" id="PTHR32305">
    <property type="match status" value="1"/>
</dbReference>
<dbReference type="InterPro" id="IPR056823">
    <property type="entry name" value="TEN-like_YD-shell"/>
</dbReference>
<dbReference type="SUPFAM" id="SSF69322">
    <property type="entry name" value="Tricorn protease domain 2"/>
    <property type="match status" value="2"/>
</dbReference>
<dbReference type="InterPro" id="IPR031325">
    <property type="entry name" value="RHS_repeat"/>
</dbReference>
<dbReference type="Gene3D" id="2.180.10.10">
    <property type="entry name" value="RHS repeat-associated core"/>
    <property type="match status" value="5"/>
</dbReference>
<evidence type="ECO:0000256" key="2">
    <source>
        <dbReference type="SAM" id="MobiDB-lite"/>
    </source>
</evidence>
<feature type="region of interest" description="Disordered" evidence="2">
    <location>
        <begin position="1924"/>
        <end position="1946"/>
    </location>
</feature>
<feature type="compositionally biased region" description="Polar residues" evidence="2">
    <location>
        <begin position="1924"/>
        <end position="1942"/>
    </location>
</feature>
<feature type="region of interest" description="Disordered" evidence="2">
    <location>
        <begin position="54"/>
        <end position="75"/>
    </location>
</feature>
<feature type="compositionally biased region" description="Low complexity" evidence="2">
    <location>
        <begin position="2029"/>
        <end position="2039"/>
    </location>
</feature>
<accession>A0A1H0S2E1</accession>
<feature type="domain" description="DUF6531" evidence="4">
    <location>
        <begin position="455"/>
        <end position="529"/>
    </location>
</feature>
<organism evidence="6 7">
    <name type="scientific">Microbacterium testaceum (strain StLB037)</name>
    <dbReference type="NCBI Taxonomy" id="979556"/>
    <lineage>
        <taxon>Bacteria</taxon>
        <taxon>Bacillati</taxon>
        <taxon>Actinomycetota</taxon>
        <taxon>Actinomycetes</taxon>
        <taxon>Micrococcales</taxon>
        <taxon>Microbacteriaceae</taxon>
        <taxon>Microbacterium</taxon>
    </lineage>
</organism>
<feature type="chain" id="PRO_5010353840" evidence="3">
    <location>
        <begin position="27"/>
        <end position="2157"/>
    </location>
</feature>
<evidence type="ECO:0000256" key="3">
    <source>
        <dbReference type="SAM" id="SignalP"/>
    </source>
</evidence>
<evidence type="ECO:0000313" key="7">
    <source>
        <dbReference type="Proteomes" id="UP000186456"/>
    </source>
</evidence>
<dbReference type="InterPro" id="IPR050708">
    <property type="entry name" value="T6SS_VgrG/RHS"/>
</dbReference>
<evidence type="ECO:0000259" key="5">
    <source>
        <dbReference type="Pfam" id="PF25023"/>
    </source>
</evidence>
<feature type="region of interest" description="Disordered" evidence="2">
    <location>
        <begin position="2029"/>
        <end position="2049"/>
    </location>
</feature>
<reference evidence="6 7" key="1">
    <citation type="submission" date="2016-10" db="EMBL/GenBank/DDBJ databases">
        <authorList>
            <person name="de Groot N.N."/>
        </authorList>
    </citation>
    <scope>NUCLEOTIDE SEQUENCE [LARGE SCALE GENOMIC DNA]</scope>
    <source>
        <strain evidence="6 7">StLB037</strain>
    </source>
</reference>
<dbReference type="InterPro" id="IPR045351">
    <property type="entry name" value="DUF6531"/>
</dbReference>
<dbReference type="Pfam" id="PF05593">
    <property type="entry name" value="RHS_repeat"/>
    <property type="match status" value="11"/>
</dbReference>
<dbReference type="Pfam" id="PF25023">
    <property type="entry name" value="TEN_YD-shell"/>
    <property type="match status" value="1"/>
</dbReference>
<dbReference type="Gene3D" id="3.40.630.40">
    <property type="entry name" value="Zn-dependent exopeptidases"/>
    <property type="match status" value="1"/>
</dbReference>
<dbReference type="EMBL" id="FNJN01000008">
    <property type="protein sequence ID" value="SDP36021.1"/>
    <property type="molecule type" value="Genomic_DNA"/>
</dbReference>
<dbReference type="InterPro" id="IPR022385">
    <property type="entry name" value="Rhs_assc_core"/>
</dbReference>
<feature type="domain" description="Teneurin-like YD-shell" evidence="5">
    <location>
        <begin position="1038"/>
        <end position="1195"/>
    </location>
</feature>
<dbReference type="InterPro" id="IPR006530">
    <property type="entry name" value="YD"/>
</dbReference>
<dbReference type="NCBIfam" id="TIGR03696">
    <property type="entry name" value="Rhs_assc_core"/>
    <property type="match status" value="1"/>
</dbReference>
<evidence type="ECO:0000256" key="1">
    <source>
        <dbReference type="ARBA" id="ARBA00022737"/>
    </source>
</evidence>
<protein>
    <submittedName>
        <fullName evidence="6">RHS repeat-associated core domain-containing protein</fullName>
    </submittedName>
</protein>
<name>A0A1H0S2E1_MICTS</name>
<evidence type="ECO:0000313" key="6">
    <source>
        <dbReference type="EMBL" id="SDP36021.1"/>
    </source>
</evidence>
<keyword evidence="1" id="KW-0677">Repeat</keyword>
<feature type="signal peptide" evidence="3">
    <location>
        <begin position="1"/>
        <end position="26"/>
    </location>
</feature>